<organism evidence="4">
    <name type="scientific">Deinococcus sp. VB142</name>
    <dbReference type="NCBI Taxonomy" id="3112952"/>
    <lineage>
        <taxon>Bacteria</taxon>
        <taxon>Thermotogati</taxon>
        <taxon>Deinococcota</taxon>
        <taxon>Deinococci</taxon>
        <taxon>Deinococcales</taxon>
        <taxon>Deinococcaceae</taxon>
        <taxon>Deinococcus</taxon>
    </lineage>
</organism>
<dbReference type="Gene3D" id="3.40.50.2020">
    <property type="match status" value="1"/>
</dbReference>
<proteinExistence type="inferred from homology"/>
<dbReference type="InterPro" id="IPR051910">
    <property type="entry name" value="ComF/GntX_DNA_util-trans"/>
</dbReference>
<evidence type="ECO:0000259" key="2">
    <source>
        <dbReference type="Pfam" id="PF00156"/>
    </source>
</evidence>
<name>A0AAU6Q3C5_9DEIO</name>
<sequence>MFDWLRLLLPRSCPGCGGQLGAERGLCAACRPGLRARVESHSPLVARPLPHLVTLGRYQGTVRRAVRALKYGGAREVALPLGQALAAGVPAQWGVVGVVPVPLHRTRQRQRGYNQAELLARTIAAELGVPCLPLLERTRATAQQAKLHASERTSNLAGAFAVRGELPAGTLLLVDDVMTTASTLSACREALTAAGVQELKYAAVAR</sequence>
<protein>
    <submittedName>
        <fullName evidence="4">ComF family protein</fullName>
    </submittedName>
</protein>
<evidence type="ECO:0000259" key="3">
    <source>
        <dbReference type="Pfam" id="PF18912"/>
    </source>
</evidence>
<dbReference type="Pfam" id="PF00156">
    <property type="entry name" value="Pribosyltran"/>
    <property type="match status" value="1"/>
</dbReference>
<dbReference type="PANTHER" id="PTHR47505:SF1">
    <property type="entry name" value="DNA UTILIZATION PROTEIN YHGH"/>
    <property type="match status" value="1"/>
</dbReference>
<dbReference type="InterPro" id="IPR029057">
    <property type="entry name" value="PRTase-like"/>
</dbReference>
<accession>A0AAU6Q3C5</accession>
<dbReference type="InterPro" id="IPR000836">
    <property type="entry name" value="PRTase_dom"/>
</dbReference>
<dbReference type="EMBL" id="CP149782">
    <property type="protein sequence ID" value="WYF44885.1"/>
    <property type="molecule type" value="Genomic_DNA"/>
</dbReference>
<dbReference type="AlphaFoldDB" id="A0AAU6Q3C5"/>
<feature type="domain" description="Phosphoribosyltransferase" evidence="2">
    <location>
        <begin position="117"/>
        <end position="205"/>
    </location>
</feature>
<dbReference type="SUPFAM" id="SSF53271">
    <property type="entry name" value="PRTase-like"/>
    <property type="match status" value="1"/>
</dbReference>
<evidence type="ECO:0000313" key="4">
    <source>
        <dbReference type="EMBL" id="WYF44885.1"/>
    </source>
</evidence>
<reference evidence="4" key="1">
    <citation type="submission" date="2024-03" db="EMBL/GenBank/DDBJ databases">
        <title>Deinococcus weizhi sp. nov., isolated from human skin.</title>
        <authorList>
            <person name="Wei Z."/>
            <person name="Tian F."/>
            <person name="Yang C."/>
            <person name="Xin L.T."/>
            <person name="Wen Z.J."/>
            <person name="Lan K.C."/>
            <person name="Yu L."/>
            <person name="Zhe W."/>
            <person name="Dan F.D."/>
            <person name="Jun W."/>
            <person name="Rui Z."/>
            <person name="Yong X.J."/>
            <person name="Ting Y."/>
            <person name="Wei X."/>
            <person name="Xu Z.G."/>
            <person name="Xin Z."/>
            <person name="Dong F.G."/>
            <person name="Ni X.M."/>
            <person name="Zheng M.G."/>
            <person name="Chun Y."/>
            <person name="Qian W.X."/>
        </authorList>
    </citation>
    <scope>NUCLEOTIDE SEQUENCE</scope>
    <source>
        <strain evidence="4">VB142</strain>
    </source>
</reference>
<gene>
    <name evidence="4" type="ORF">WDJ50_01865</name>
</gene>
<dbReference type="InterPro" id="IPR044005">
    <property type="entry name" value="DZR_2"/>
</dbReference>
<dbReference type="PANTHER" id="PTHR47505">
    <property type="entry name" value="DNA UTILIZATION PROTEIN YHGH"/>
    <property type="match status" value="1"/>
</dbReference>
<evidence type="ECO:0000256" key="1">
    <source>
        <dbReference type="ARBA" id="ARBA00008007"/>
    </source>
</evidence>
<dbReference type="CDD" id="cd06223">
    <property type="entry name" value="PRTases_typeI"/>
    <property type="match status" value="1"/>
</dbReference>
<dbReference type="RefSeq" id="WP_339096063.1">
    <property type="nucleotide sequence ID" value="NZ_CP149782.1"/>
</dbReference>
<feature type="domain" description="Double zinc ribbon" evidence="3">
    <location>
        <begin position="5"/>
        <end position="51"/>
    </location>
</feature>
<dbReference type="Pfam" id="PF18912">
    <property type="entry name" value="DZR_2"/>
    <property type="match status" value="1"/>
</dbReference>
<comment type="similarity">
    <text evidence="1">Belongs to the ComF/GntX family.</text>
</comment>